<evidence type="ECO:0000256" key="8">
    <source>
        <dbReference type="ARBA" id="ARBA00023136"/>
    </source>
</evidence>
<name>A0A1Y3GA23_9EURY</name>
<dbReference type="Proteomes" id="UP000195137">
    <property type="component" value="Unassembled WGS sequence"/>
</dbReference>
<keyword evidence="4 10" id="KW-1003">Cell membrane</keyword>
<dbReference type="GO" id="GO:0006817">
    <property type="term" value="P:phosphate ion transport"/>
    <property type="evidence" value="ECO:0007669"/>
    <property type="project" value="UniProtKB-KW"/>
</dbReference>
<proteinExistence type="inferred from homology"/>
<keyword evidence="3 9" id="KW-0813">Transport</keyword>
<evidence type="ECO:0000256" key="4">
    <source>
        <dbReference type="ARBA" id="ARBA00022475"/>
    </source>
</evidence>
<feature type="transmembrane region" description="Helical" evidence="9">
    <location>
        <begin position="148"/>
        <end position="170"/>
    </location>
</feature>
<evidence type="ECO:0000256" key="10">
    <source>
        <dbReference type="RuleBase" id="RU363054"/>
    </source>
</evidence>
<dbReference type="RefSeq" id="WP_086637579.1">
    <property type="nucleotide sequence ID" value="NZ_MRZU01000004.1"/>
</dbReference>
<gene>
    <name evidence="12" type="ORF">AMET1_1202</name>
</gene>
<reference evidence="12 13" key="1">
    <citation type="submission" date="2016-12" db="EMBL/GenBank/DDBJ databases">
        <title>Discovery of methanogenic haloarchaea.</title>
        <authorList>
            <person name="Sorokin D.Y."/>
            <person name="Makarova K.S."/>
            <person name="Abbas B."/>
            <person name="Ferrer M."/>
            <person name="Golyshin P.N."/>
        </authorList>
    </citation>
    <scope>NUCLEOTIDE SEQUENCE [LARGE SCALE GENOMIC DNA]</scope>
    <source>
        <strain evidence="12">AMET1</strain>
    </source>
</reference>
<accession>A0A1Y3GA23</accession>
<dbReference type="InterPro" id="IPR035906">
    <property type="entry name" value="MetI-like_sf"/>
</dbReference>
<dbReference type="SUPFAM" id="SSF161098">
    <property type="entry name" value="MetI-like"/>
    <property type="match status" value="1"/>
</dbReference>
<feature type="transmembrane region" description="Helical" evidence="9">
    <location>
        <begin position="199"/>
        <end position="220"/>
    </location>
</feature>
<feature type="transmembrane region" description="Helical" evidence="9">
    <location>
        <begin position="20"/>
        <end position="43"/>
    </location>
</feature>
<dbReference type="NCBIfam" id="TIGR02138">
    <property type="entry name" value="phosphate_pstC"/>
    <property type="match status" value="1"/>
</dbReference>
<comment type="function">
    <text evidence="10">Part of the binding-protein-dependent transport system for phosphate; probably responsible for the translocation of the substrate across the membrane.</text>
</comment>
<dbReference type="Gene3D" id="1.10.3720.10">
    <property type="entry name" value="MetI-like"/>
    <property type="match status" value="1"/>
</dbReference>
<dbReference type="CDD" id="cd06261">
    <property type="entry name" value="TM_PBP2"/>
    <property type="match status" value="1"/>
</dbReference>
<feature type="transmembrane region" description="Helical" evidence="9">
    <location>
        <begin position="115"/>
        <end position="136"/>
    </location>
</feature>
<comment type="caution">
    <text evidence="12">The sequence shown here is derived from an EMBL/GenBank/DDBJ whole genome shotgun (WGS) entry which is preliminary data.</text>
</comment>
<dbReference type="GO" id="GO:0005315">
    <property type="term" value="F:phosphate transmembrane transporter activity"/>
    <property type="evidence" value="ECO:0007669"/>
    <property type="project" value="InterPro"/>
</dbReference>
<keyword evidence="8 9" id="KW-0472">Membrane</keyword>
<dbReference type="PANTHER" id="PTHR30425:SF1">
    <property type="entry name" value="PHOSPHATE TRANSPORT SYSTEM PERMEASE PROTEIN PSTC"/>
    <property type="match status" value="1"/>
</dbReference>
<evidence type="ECO:0000259" key="11">
    <source>
        <dbReference type="PROSITE" id="PS50928"/>
    </source>
</evidence>
<evidence type="ECO:0000256" key="7">
    <source>
        <dbReference type="ARBA" id="ARBA00022989"/>
    </source>
</evidence>
<dbReference type="PROSITE" id="PS50928">
    <property type="entry name" value="ABC_TM1"/>
    <property type="match status" value="1"/>
</dbReference>
<comment type="similarity">
    <text evidence="2 10">Belongs to the binding-protein-dependent transport system permease family. CysTW subfamily.</text>
</comment>
<evidence type="ECO:0000256" key="9">
    <source>
        <dbReference type="RuleBase" id="RU363032"/>
    </source>
</evidence>
<comment type="subcellular location">
    <subcellularLocation>
        <location evidence="1 9">Cell membrane</location>
        <topology evidence="1 9">Multi-pass membrane protein</topology>
    </subcellularLocation>
</comment>
<feature type="transmembrane region" description="Helical" evidence="9">
    <location>
        <begin position="71"/>
        <end position="94"/>
    </location>
</feature>
<organism evidence="12 13">
    <name type="scientific">Methanonatronarchaeum thermophilum</name>
    <dbReference type="NCBI Taxonomy" id="1927129"/>
    <lineage>
        <taxon>Archaea</taxon>
        <taxon>Methanobacteriati</taxon>
        <taxon>Methanobacteriota</taxon>
        <taxon>Methanonatronarchaeia</taxon>
        <taxon>Methanonatronarchaeales</taxon>
        <taxon>Methanonatronarchaeaceae</taxon>
        <taxon>Methanonatronarchaeum</taxon>
    </lineage>
</organism>
<evidence type="ECO:0000256" key="3">
    <source>
        <dbReference type="ARBA" id="ARBA00022448"/>
    </source>
</evidence>
<dbReference type="GO" id="GO:0005886">
    <property type="term" value="C:plasma membrane"/>
    <property type="evidence" value="ECO:0007669"/>
    <property type="project" value="UniProtKB-SubCell"/>
</dbReference>
<keyword evidence="13" id="KW-1185">Reference proteome</keyword>
<protein>
    <recommendedName>
        <fullName evidence="10">Phosphate transport system permease protein</fullName>
    </recommendedName>
</protein>
<evidence type="ECO:0000313" key="12">
    <source>
        <dbReference type="EMBL" id="OUJ18291.1"/>
    </source>
</evidence>
<feature type="transmembrane region" description="Helical" evidence="9">
    <location>
        <begin position="268"/>
        <end position="290"/>
    </location>
</feature>
<evidence type="ECO:0000256" key="6">
    <source>
        <dbReference type="ARBA" id="ARBA00022692"/>
    </source>
</evidence>
<evidence type="ECO:0000256" key="5">
    <source>
        <dbReference type="ARBA" id="ARBA00022592"/>
    </source>
</evidence>
<feature type="domain" description="ABC transmembrane type-1" evidence="11">
    <location>
        <begin position="75"/>
        <end position="287"/>
    </location>
</feature>
<dbReference type="AlphaFoldDB" id="A0A1Y3GA23"/>
<dbReference type="PANTHER" id="PTHR30425">
    <property type="entry name" value="PHOSPHATE TRANSPORT SYSTEM PERMEASE PROTEIN PST"/>
    <property type="match status" value="1"/>
</dbReference>
<sequence>MIKKLGIKRIRLKKIKENLVRFFFLSIAVLSASMIIFIFGFLANESIPALTEVGLDLLSFRWSASNNQFGLLPAIIGTLLVTLIAMTISIPLGLSSALYLSEICTKKTRNILKPVIEILAGIPSIVYGFIGVVIFVPNIGEAFDLISGYTIFTAGFMLSIMALPIVISLADDALNSVPQDFKNASMALGATEWQTMKKVTLPAAISGVANAIILGTGRVIGETMCVMLVVGGIMKKPEPIIDIFTSGSTLTSLIGHNMGEAYGLHVNVLFTAGVILLSLVIILSLSSDWIRVYMKKKRGGH</sequence>
<dbReference type="InterPro" id="IPR000515">
    <property type="entry name" value="MetI-like"/>
</dbReference>
<keyword evidence="5 10" id="KW-0592">Phosphate transport</keyword>
<keyword evidence="7 9" id="KW-1133">Transmembrane helix</keyword>
<dbReference type="Pfam" id="PF00528">
    <property type="entry name" value="BPD_transp_1"/>
    <property type="match status" value="1"/>
</dbReference>
<evidence type="ECO:0000313" key="13">
    <source>
        <dbReference type="Proteomes" id="UP000195137"/>
    </source>
</evidence>
<keyword evidence="6 9" id="KW-0812">Transmembrane</keyword>
<evidence type="ECO:0000256" key="1">
    <source>
        <dbReference type="ARBA" id="ARBA00004651"/>
    </source>
</evidence>
<dbReference type="InterPro" id="IPR051124">
    <property type="entry name" value="Phosphate_Transport_Permease"/>
</dbReference>
<dbReference type="InterPro" id="IPR011864">
    <property type="entry name" value="Phosphate_PstC"/>
</dbReference>
<dbReference type="EMBL" id="MRZU01000004">
    <property type="protein sequence ID" value="OUJ18291.1"/>
    <property type="molecule type" value="Genomic_DNA"/>
</dbReference>
<evidence type="ECO:0000256" key="2">
    <source>
        <dbReference type="ARBA" id="ARBA00007069"/>
    </source>
</evidence>